<dbReference type="RefSeq" id="XP_002767482.1">
    <property type="nucleotide sequence ID" value="XM_002767436.1"/>
</dbReference>
<dbReference type="UniPathway" id="UPA00050">
    <property type="reaction ID" value="UER00063"/>
</dbReference>
<evidence type="ECO:0000259" key="10">
    <source>
        <dbReference type="Pfam" id="PF00742"/>
    </source>
</evidence>
<dbReference type="PANTHER" id="PTHR43331">
    <property type="entry name" value="HOMOSERINE DEHYDROGENASE"/>
    <property type="match status" value="1"/>
</dbReference>
<keyword evidence="6" id="KW-0028">Amino-acid biosynthesis</keyword>
<dbReference type="OMA" id="ICILARI"/>
<dbReference type="GO" id="GO:0050661">
    <property type="term" value="F:NADP binding"/>
    <property type="evidence" value="ECO:0007669"/>
    <property type="project" value="InterPro"/>
</dbReference>
<dbReference type="OrthoDB" id="67851at2759"/>
<evidence type="ECO:0000256" key="4">
    <source>
        <dbReference type="ARBA" id="ARBA00013213"/>
    </source>
</evidence>
<evidence type="ECO:0000256" key="8">
    <source>
        <dbReference type="ARBA" id="ARBA00023002"/>
    </source>
</evidence>
<dbReference type="EMBL" id="GG685191">
    <property type="protein sequence ID" value="EER00200.1"/>
    <property type="molecule type" value="Genomic_DNA"/>
</dbReference>
<evidence type="ECO:0000256" key="3">
    <source>
        <dbReference type="ARBA" id="ARBA00006753"/>
    </source>
</evidence>
<proteinExistence type="inferred from homology"/>
<keyword evidence="9" id="KW-0486">Methionine biosynthesis</keyword>
<evidence type="ECO:0000259" key="11">
    <source>
        <dbReference type="Pfam" id="PF03447"/>
    </source>
</evidence>
<feature type="domain" description="Homoserine dehydrogenase catalytic" evidence="10">
    <location>
        <begin position="101"/>
        <end position="285"/>
    </location>
</feature>
<name>C5LSF9_PERM5</name>
<dbReference type="Pfam" id="PF03447">
    <property type="entry name" value="NAD_binding_3"/>
    <property type="match status" value="1"/>
</dbReference>
<dbReference type="SUPFAM" id="SSF55347">
    <property type="entry name" value="Glyceraldehyde-3-phosphate dehydrogenase-like, C-terminal domain"/>
    <property type="match status" value="1"/>
</dbReference>
<evidence type="ECO:0000313" key="13">
    <source>
        <dbReference type="Proteomes" id="UP000007800"/>
    </source>
</evidence>
<accession>C5LSF9</accession>
<keyword evidence="8" id="KW-0560">Oxidoreductase</keyword>
<dbReference type="GO" id="GO:0009088">
    <property type="term" value="P:threonine biosynthetic process"/>
    <property type="evidence" value="ECO:0007669"/>
    <property type="project" value="UniProtKB-UniPathway"/>
</dbReference>
<keyword evidence="7" id="KW-0791">Threonine biosynthesis</keyword>
<evidence type="ECO:0000256" key="7">
    <source>
        <dbReference type="ARBA" id="ARBA00022697"/>
    </source>
</evidence>
<dbReference type="SUPFAM" id="SSF51735">
    <property type="entry name" value="NAD(P)-binding Rossmann-fold domains"/>
    <property type="match status" value="1"/>
</dbReference>
<protein>
    <recommendedName>
        <fullName evidence="5">Homoserine dehydrogenase</fullName>
        <ecNumber evidence="4">1.1.1.3</ecNumber>
    </recommendedName>
</protein>
<dbReference type="InterPro" id="IPR005106">
    <property type="entry name" value="Asp/hSer_DH_NAD-bd"/>
</dbReference>
<dbReference type="EC" id="1.1.1.3" evidence="4"/>
<dbReference type="InterPro" id="IPR001342">
    <property type="entry name" value="HDH_cat"/>
</dbReference>
<dbReference type="Proteomes" id="UP000007800">
    <property type="component" value="Unassembled WGS sequence"/>
</dbReference>
<evidence type="ECO:0000256" key="2">
    <source>
        <dbReference type="ARBA" id="ARBA00005062"/>
    </source>
</evidence>
<keyword evidence="13" id="KW-1185">Reference proteome</keyword>
<dbReference type="GO" id="GO:0004412">
    <property type="term" value="F:homoserine dehydrogenase activity"/>
    <property type="evidence" value="ECO:0007669"/>
    <property type="project" value="UniProtKB-EC"/>
</dbReference>
<organism evidence="13">
    <name type="scientific">Perkinsus marinus (strain ATCC 50983 / TXsc)</name>
    <dbReference type="NCBI Taxonomy" id="423536"/>
    <lineage>
        <taxon>Eukaryota</taxon>
        <taxon>Sar</taxon>
        <taxon>Alveolata</taxon>
        <taxon>Perkinsozoa</taxon>
        <taxon>Perkinsea</taxon>
        <taxon>Perkinsida</taxon>
        <taxon>Perkinsidae</taxon>
        <taxon>Perkinsus</taxon>
    </lineage>
</organism>
<dbReference type="InterPro" id="IPR036291">
    <property type="entry name" value="NAD(P)-bd_dom_sf"/>
</dbReference>
<comment type="pathway">
    <text evidence="1">Amino-acid biosynthesis; L-threonine biosynthesis; L-threonine from L-aspartate: step 3/5.</text>
</comment>
<sequence>MKRLICVRDVGKSRDVALPDGCEVVTDAQCIFDDASIDIVIEVMGGTDTAWTYTKHAMEAGKHIVTANKALISKYMDAIEKLALGNNVQFLYEAAVCGGIPIVNTALRGLRADTFNHISGIMNGSTNYILSRMEHEGVSYDEVINDARRLGYLEADPSADLEGYDARSKICILARIAFGVTVSDESLLYTAGITHITSRDFEYAKSRGYTIKLIARAQLLPGTDDCPTLECWVSPALVPLTNSMAKVGGPTNCVEVSTTRVGLQWYIGAGAGRYPTANSVVSDVLEAVDNCNAGIGFASPYGRRQLNCEVASDVHAIAYARVGNKKALLEVLEEKGVEIEATPDDVIMTKSPVSLTQLQQASPMVLMPVLA</sequence>
<dbReference type="UniPathway" id="UPA00051">
    <property type="reaction ID" value="UER00465"/>
</dbReference>
<dbReference type="AlphaFoldDB" id="C5LSF9"/>
<dbReference type="Gene3D" id="3.30.360.10">
    <property type="entry name" value="Dihydrodipicolinate Reductase, domain 2"/>
    <property type="match status" value="1"/>
</dbReference>
<dbReference type="FunFam" id="3.30.360.10:FF:000005">
    <property type="entry name" value="Homoserine dehydrogenase"/>
    <property type="match status" value="1"/>
</dbReference>
<evidence type="ECO:0000313" key="12">
    <source>
        <dbReference type="EMBL" id="EER00200.1"/>
    </source>
</evidence>
<comment type="similarity">
    <text evidence="3">Belongs to the homoserine dehydrogenase family.</text>
</comment>
<reference evidence="12 13" key="1">
    <citation type="submission" date="2008-07" db="EMBL/GenBank/DDBJ databases">
        <authorList>
            <person name="El-Sayed N."/>
            <person name="Caler E."/>
            <person name="Inman J."/>
            <person name="Amedeo P."/>
            <person name="Hass B."/>
            <person name="Wortman J."/>
        </authorList>
    </citation>
    <scope>NUCLEOTIDE SEQUENCE [LARGE SCALE GENOMIC DNA]</scope>
    <source>
        <strain evidence="13">ATCC 50983 / TXsc</strain>
    </source>
</reference>
<dbReference type="GeneID" id="9049942"/>
<gene>
    <name evidence="12" type="ORF">Pmar_PMAR017058</name>
</gene>
<comment type="pathway">
    <text evidence="2">Amino-acid biosynthesis; L-methionine biosynthesis via de novo pathway; L-homoserine from L-aspartate: step 3/3.</text>
</comment>
<dbReference type="GO" id="GO:0009086">
    <property type="term" value="P:methionine biosynthetic process"/>
    <property type="evidence" value="ECO:0007669"/>
    <property type="project" value="UniProtKB-KW"/>
</dbReference>
<dbReference type="NCBIfam" id="NF004976">
    <property type="entry name" value="PRK06349.1"/>
    <property type="match status" value="1"/>
</dbReference>
<evidence type="ECO:0000256" key="1">
    <source>
        <dbReference type="ARBA" id="ARBA00005056"/>
    </source>
</evidence>
<dbReference type="Pfam" id="PF00742">
    <property type="entry name" value="Homoserine_dh"/>
    <property type="match status" value="1"/>
</dbReference>
<dbReference type="Gene3D" id="3.40.50.720">
    <property type="entry name" value="NAD(P)-binding Rossmann-like Domain"/>
    <property type="match status" value="1"/>
</dbReference>
<feature type="domain" description="Aspartate/homoserine dehydrogenase NAD-binding" evidence="11">
    <location>
        <begin position="5"/>
        <end position="93"/>
    </location>
</feature>
<evidence type="ECO:0000256" key="9">
    <source>
        <dbReference type="ARBA" id="ARBA00023167"/>
    </source>
</evidence>
<evidence type="ECO:0000256" key="5">
    <source>
        <dbReference type="ARBA" id="ARBA00013376"/>
    </source>
</evidence>
<evidence type="ECO:0000256" key="6">
    <source>
        <dbReference type="ARBA" id="ARBA00022605"/>
    </source>
</evidence>
<dbReference type="Gene3D" id="3.30.70.260">
    <property type="match status" value="1"/>
</dbReference>
<dbReference type="PANTHER" id="PTHR43331:SF1">
    <property type="entry name" value="HOMOSERINE DEHYDROGENASE"/>
    <property type="match status" value="1"/>
</dbReference>
<dbReference type="InParanoid" id="C5LSF9"/>